<organism evidence="1">
    <name type="scientific">Siphoviridae sp. ctcuE16</name>
    <dbReference type="NCBI Taxonomy" id="2826397"/>
    <lineage>
        <taxon>Viruses</taxon>
        <taxon>Duplodnaviria</taxon>
        <taxon>Heunggongvirae</taxon>
        <taxon>Uroviricota</taxon>
        <taxon>Caudoviricetes</taxon>
    </lineage>
</organism>
<accession>A0A8S5QVV7</accession>
<sequence>MKVLIACEESQAVCKAFRAKGHEAYSADMQDCSGGHPEWHIKGDVLPIINGNADFVTMDGTAHRIDGKWDLLIAHPPCTYLTNVATRHYSLKCTPAEKVVERMEHREEAIVFFMQCILADAPRIAVENPIGRMGKVYRKADQVIHPYMFSGGEKDTEQFVTKATCLWLKGLPKLQATYIGDKPNNAKLFGTYSNGKSRTWEETRKAGKERSKCRSKTFPGIAQAMAEQWG</sequence>
<name>A0A8S5QVV7_9CAUD</name>
<protein>
    <submittedName>
        <fullName evidence="1">DNA (Cytosine-5)-methyltransferase 3A</fullName>
    </submittedName>
</protein>
<dbReference type="EMBL" id="BK015753">
    <property type="protein sequence ID" value="DAE23423.1"/>
    <property type="molecule type" value="Genomic_DNA"/>
</dbReference>
<evidence type="ECO:0000313" key="1">
    <source>
        <dbReference type="EMBL" id="DAE23423.1"/>
    </source>
</evidence>
<reference evidence="1" key="1">
    <citation type="journal article" date="2021" name="Proc. Natl. Acad. Sci. U.S.A.">
        <title>A Catalog of Tens of Thousands of Viruses from Human Metagenomes Reveals Hidden Associations with Chronic Diseases.</title>
        <authorList>
            <person name="Tisza M.J."/>
            <person name="Buck C.B."/>
        </authorList>
    </citation>
    <scope>NUCLEOTIDE SEQUENCE</scope>
    <source>
        <strain evidence="1">CtcuE16</strain>
    </source>
</reference>
<proteinExistence type="predicted"/>